<gene>
    <name evidence="2" type="ORF">GGQ64_003385</name>
</gene>
<feature type="transmembrane region" description="Helical" evidence="1">
    <location>
        <begin position="6"/>
        <end position="28"/>
    </location>
</feature>
<protein>
    <submittedName>
        <fullName evidence="2">Uncharacterized protein</fullName>
    </submittedName>
</protein>
<reference evidence="2 3" key="1">
    <citation type="submission" date="2020-08" db="EMBL/GenBank/DDBJ databases">
        <title>Genomic Encyclopedia of Type Strains, Phase IV (KMG-IV): sequencing the most valuable type-strain genomes for metagenomic binning, comparative biology and taxonomic classification.</title>
        <authorList>
            <person name="Goeker M."/>
        </authorList>
    </citation>
    <scope>NUCLEOTIDE SEQUENCE [LARGE SCALE GENOMIC DNA]</scope>
    <source>
        <strain evidence="2 3">DSM 100211</strain>
    </source>
</reference>
<dbReference type="Proteomes" id="UP000574761">
    <property type="component" value="Unassembled WGS sequence"/>
</dbReference>
<evidence type="ECO:0000313" key="2">
    <source>
        <dbReference type="EMBL" id="MBB3978171.1"/>
    </source>
</evidence>
<keyword evidence="1" id="KW-0472">Membrane</keyword>
<sequence length="29" mass="3139">MRNAMIIEAILILATLGVLAQGIVWLLMA</sequence>
<dbReference type="EMBL" id="JACIEE010000006">
    <property type="protein sequence ID" value="MBB3978171.1"/>
    <property type="molecule type" value="Genomic_DNA"/>
</dbReference>
<proteinExistence type="predicted"/>
<keyword evidence="3" id="KW-1185">Reference proteome</keyword>
<dbReference type="AlphaFoldDB" id="A0A7W6D7J0"/>
<accession>A0A7W6D7J0</accession>
<name>A0A7W6D7J0_9HYPH</name>
<evidence type="ECO:0000256" key="1">
    <source>
        <dbReference type="SAM" id="Phobius"/>
    </source>
</evidence>
<evidence type="ECO:0000313" key="3">
    <source>
        <dbReference type="Proteomes" id="UP000574761"/>
    </source>
</evidence>
<organism evidence="2 3">
    <name type="scientific">Mycoplana azooxidifex</name>
    <dbReference type="NCBI Taxonomy" id="1636188"/>
    <lineage>
        <taxon>Bacteria</taxon>
        <taxon>Pseudomonadati</taxon>
        <taxon>Pseudomonadota</taxon>
        <taxon>Alphaproteobacteria</taxon>
        <taxon>Hyphomicrobiales</taxon>
        <taxon>Rhizobiaceae</taxon>
        <taxon>Mycoplana</taxon>
    </lineage>
</organism>
<keyword evidence="1" id="KW-1133">Transmembrane helix</keyword>
<comment type="caution">
    <text evidence="2">The sequence shown here is derived from an EMBL/GenBank/DDBJ whole genome shotgun (WGS) entry which is preliminary data.</text>
</comment>
<keyword evidence="1" id="KW-0812">Transmembrane</keyword>